<dbReference type="EMBL" id="BNCP01000002">
    <property type="protein sequence ID" value="GIL70420.1"/>
    <property type="molecule type" value="Genomic_DNA"/>
</dbReference>
<evidence type="ECO:0000313" key="2">
    <source>
        <dbReference type="EMBL" id="GIL70420.1"/>
    </source>
</evidence>
<dbReference type="EMBL" id="BNCQ01000005">
    <property type="protein sequence ID" value="GIL98139.1"/>
    <property type="molecule type" value="Genomic_DNA"/>
</dbReference>
<feature type="region of interest" description="Disordered" evidence="1">
    <location>
        <begin position="37"/>
        <end position="57"/>
    </location>
</feature>
<evidence type="ECO:0000313" key="4">
    <source>
        <dbReference type="Proteomes" id="UP000722791"/>
    </source>
</evidence>
<dbReference type="Proteomes" id="UP000722791">
    <property type="component" value="Unassembled WGS sequence"/>
</dbReference>
<keyword evidence="5" id="KW-1185">Reference proteome</keyword>
<protein>
    <submittedName>
        <fullName evidence="3">Uncharacterized protein</fullName>
    </submittedName>
</protein>
<evidence type="ECO:0000313" key="5">
    <source>
        <dbReference type="Proteomes" id="UP000747110"/>
    </source>
</evidence>
<feature type="compositionally biased region" description="Low complexity" evidence="1">
    <location>
        <begin position="42"/>
        <end position="57"/>
    </location>
</feature>
<evidence type="ECO:0000256" key="1">
    <source>
        <dbReference type="SAM" id="MobiDB-lite"/>
    </source>
</evidence>
<sequence length="118" mass="12906">MLRAWFDGCRFGACGRSTGAAERNPKPSLRQILQERRVQEHSNSISTGSKSSNSSALAISCEDKFRVIQSSPPHRTAPPAVPPLLLGGFHVPAVVSRHTAQPAHVMKMPMHETVERKP</sequence>
<organism evidence="3 4">
    <name type="scientific">Volvox reticuliferus</name>
    <dbReference type="NCBI Taxonomy" id="1737510"/>
    <lineage>
        <taxon>Eukaryota</taxon>
        <taxon>Viridiplantae</taxon>
        <taxon>Chlorophyta</taxon>
        <taxon>core chlorophytes</taxon>
        <taxon>Chlorophyceae</taxon>
        <taxon>CS clade</taxon>
        <taxon>Chlamydomonadales</taxon>
        <taxon>Volvocaceae</taxon>
        <taxon>Volvox</taxon>
    </lineage>
</organism>
<gene>
    <name evidence="2" type="ORF">Vretifemale_1166</name>
    <name evidence="3" type="ORF">Vretimale_3553</name>
</gene>
<reference evidence="3" key="1">
    <citation type="journal article" date="2021" name="Proc. Natl. Acad. Sci. U.S.A.">
        <title>Three genomes in the algal genus Volvox reveal the fate of a haploid sex-determining region after a transition to homothallism.</title>
        <authorList>
            <person name="Yamamoto K."/>
            <person name="Hamaji T."/>
            <person name="Kawai-Toyooka H."/>
            <person name="Matsuzaki R."/>
            <person name="Takahashi F."/>
            <person name="Nishimura Y."/>
            <person name="Kawachi M."/>
            <person name="Noguchi H."/>
            <person name="Minakuchi Y."/>
            <person name="Umen J.G."/>
            <person name="Toyoda A."/>
            <person name="Nozaki H."/>
        </authorList>
    </citation>
    <scope>NUCLEOTIDE SEQUENCE</scope>
    <source>
        <strain evidence="3">NIES-3785</strain>
        <strain evidence="2">NIES-3786</strain>
    </source>
</reference>
<dbReference type="Proteomes" id="UP000747110">
    <property type="component" value="Unassembled WGS sequence"/>
</dbReference>
<proteinExistence type="predicted"/>
<evidence type="ECO:0000313" key="3">
    <source>
        <dbReference type="EMBL" id="GIL98139.1"/>
    </source>
</evidence>
<accession>A0A8J4D8Z0</accession>
<name>A0A8J4D8Z0_9CHLO</name>
<comment type="caution">
    <text evidence="3">The sequence shown here is derived from an EMBL/GenBank/DDBJ whole genome shotgun (WGS) entry which is preliminary data.</text>
</comment>
<dbReference type="AlphaFoldDB" id="A0A8J4D8Z0"/>